<dbReference type="Proteomes" id="UP000178091">
    <property type="component" value="Unassembled WGS sequence"/>
</dbReference>
<accession>A0A1F4XTY8</accession>
<comment type="caution">
    <text evidence="3">The sequence shown here is derived from an EMBL/GenBank/DDBJ whole genome shotgun (WGS) entry which is preliminary data.</text>
</comment>
<dbReference type="InterPro" id="IPR037126">
    <property type="entry name" value="PdaC/RsiV-like_sf"/>
</dbReference>
<dbReference type="EMBL" id="MEWW01000006">
    <property type="protein sequence ID" value="OGC84996.1"/>
    <property type="molecule type" value="Genomic_DNA"/>
</dbReference>
<dbReference type="AlphaFoldDB" id="A0A1F4XTY8"/>
<dbReference type="Pfam" id="PF11738">
    <property type="entry name" value="DUF3298"/>
    <property type="match status" value="1"/>
</dbReference>
<dbReference type="Gene3D" id="3.30.565.40">
    <property type="entry name" value="Fervidobacterium nodosum Rt17-B1 like"/>
    <property type="match status" value="1"/>
</dbReference>
<name>A0A1F4XTY8_9BACT</name>
<dbReference type="Pfam" id="PF13739">
    <property type="entry name" value="PdaC"/>
    <property type="match status" value="1"/>
</dbReference>
<evidence type="ECO:0000313" key="3">
    <source>
        <dbReference type="EMBL" id="OGC84996.1"/>
    </source>
</evidence>
<feature type="domain" description="Deacetylase PdaC" evidence="2">
    <location>
        <begin position="43"/>
        <end position="132"/>
    </location>
</feature>
<organism evidence="3 4">
    <name type="scientific">Candidatus Adlerbacteria bacterium RIFCSPHIGHO2_12_FULL_53_18</name>
    <dbReference type="NCBI Taxonomy" id="1797242"/>
    <lineage>
        <taxon>Bacteria</taxon>
        <taxon>Candidatus Adleribacteriota</taxon>
    </lineage>
</organism>
<dbReference type="InterPro" id="IPR025303">
    <property type="entry name" value="PdaC"/>
</dbReference>
<evidence type="ECO:0008006" key="5">
    <source>
        <dbReference type="Google" id="ProtNLM"/>
    </source>
</evidence>
<gene>
    <name evidence="3" type="ORF">A3F55_01260</name>
</gene>
<protein>
    <recommendedName>
        <fullName evidence="5">DUF3298 domain-containing protein</fullName>
    </recommendedName>
</protein>
<evidence type="ECO:0000259" key="1">
    <source>
        <dbReference type="Pfam" id="PF11738"/>
    </source>
</evidence>
<sequence>MAVKNVVILLVIVAILGGAWWLTTQYSTPVSTLVPQGDHHFAEATDLYSIDITYPAAPSAAIQARIEDIVSEEITRFKSESVGLIDDQEAARIRATGRPYELIIEYKPHAYEDFVSYEFDIYLDTGGAHPNSFFRTATFDAGGRELLLKDLFVEGAPYLNRLSEEAYAGVTAELASRTGGEVTPDMADTVRLGTAPSPEALQFFYLDEGALHLLFPPYQVAAYAVGSFDIAIPLNELQDILKPEIR</sequence>
<proteinExistence type="predicted"/>
<evidence type="ECO:0000259" key="2">
    <source>
        <dbReference type="Pfam" id="PF13739"/>
    </source>
</evidence>
<feature type="domain" description="DUF3298" evidence="1">
    <location>
        <begin position="149"/>
        <end position="234"/>
    </location>
</feature>
<evidence type="ECO:0000313" key="4">
    <source>
        <dbReference type="Proteomes" id="UP000178091"/>
    </source>
</evidence>
<dbReference type="InterPro" id="IPR021729">
    <property type="entry name" value="DUF3298"/>
</dbReference>
<dbReference type="Gene3D" id="3.90.640.20">
    <property type="entry name" value="Heat-shock cognate protein, ATPase"/>
    <property type="match status" value="1"/>
</dbReference>
<reference evidence="3 4" key="1">
    <citation type="journal article" date="2016" name="Nat. Commun.">
        <title>Thousands of microbial genomes shed light on interconnected biogeochemical processes in an aquifer system.</title>
        <authorList>
            <person name="Anantharaman K."/>
            <person name="Brown C.T."/>
            <person name="Hug L.A."/>
            <person name="Sharon I."/>
            <person name="Castelle C.J."/>
            <person name="Probst A.J."/>
            <person name="Thomas B.C."/>
            <person name="Singh A."/>
            <person name="Wilkins M.J."/>
            <person name="Karaoz U."/>
            <person name="Brodie E.L."/>
            <person name="Williams K.H."/>
            <person name="Hubbard S.S."/>
            <person name="Banfield J.F."/>
        </authorList>
    </citation>
    <scope>NUCLEOTIDE SEQUENCE [LARGE SCALE GENOMIC DNA]</scope>
</reference>